<keyword evidence="5" id="KW-0411">Iron-sulfur</keyword>
<dbReference type="SFLD" id="SFLDF00311">
    <property type="entry name" value="heme_degradation_proteins_(Hut"/>
    <property type="match status" value="1"/>
</dbReference>
<evidence type="ECO:0000256" key="2">
    <source>
        <dbReference type="ARBA" id="ARBA00022691"/>
    </source>
</evidence>
<evidence type="ECO:0000313" key="8">
    <source>
        <dbReference type="EMBL" id="CUU41614.1"/>
    </source>
</evidence>
<dbReference type="STRING" id="1079.BVIR_1164"/>
<dbReference type="EMBL" id="AP014854">
    <property type="protein sequence ID" value="BAR97648.1"/>
    <property type="molecule type" value="Genomic_DNA"/>
</dbReference>
<name>A0A0H5BNB6_BLAVI</name>
<dbReference type="GO" id="GO:0005737">
    <property type="term" value="C:cytoplasm"/>
    <property type="evidence" value="ECO:0007669"/>
    <property type="project" value="TreeGrafter"/>
</dbReference>
<dbReference type="InterPro" id="IPR013785">
    <property type="entry name" value="Aldolase_TIM"/>
</dbReference>
<dbReference type="Proteomes" id="UP000065734">
    <property type="component" value="Chromosome I"/>
</dbReference>
<dbReference type="SUPFAM" id="SSF102114">
    <property type="entry name" value="Radical SAM enzymes"/>
    <property type="match status" value="1"/>
</dbReference>
<comment type="cofactor">
    <cofactor evidence="1">
        <name>[4Fe-4S] cluster</name>
        <dbReference type="ChEBI" id="CHEBI:49883"/>
    </cofactor>
</comment>
<dbReference type="SFLD" id="SFLDG01082">
    <property type="entry name" value="B12-binding_domain_containing"/>
    <property type="match status" value="1"/>
</dbReference>
<dbReference type="KEGG" id="bvr:BVIR_1164"/>
<dbReference type="EMBL" id="LN907867">
    <property type="protein sequence ID" value="CUU41614.1"/>
    <property type="molecule type" value="Genomic_DNA"/>
</dbReference>
<dbReference type="PATRIC" id="fig|1079.6.peg.1209"/>
<feature type="domain" description="Radical SAM core" evidence="6">
    <location>
        <begin position="60"/>
        <end position="290"/>
    </location>
</feature>
<reference evidence="7" key="1">
    <citation type="journal article" date="2015" name="Genome Announc.">
        <title>Complete Genome Sequence of the Bacteriochlorophyll b-Producing Photosynthetic Bacterium Blastochloris viridis.</title>
        <authorList>
            <person name="Tsukatani Y."/>
            <person name="Hirose Y."/>
            <person name="Harada J."/>
            <person name="Misawa N."/>
            <person name="Mori K."/>
            <person name="Inoue K."/>
            <person name="Tamiaki H."/>
        </authorList>
    </citation>
    <scope>NUCLEOTIDE SEQUENCE [LARGE SCALE GENOMIC DNA]</scope>
    <source>
        <strain evidence="7">DSM 133</strain>
    </source>
</reference>
<dbReference type="PANTHER" id="PTHR13932">
    <property type="entry name" value="COPROPORPHYRINIGEN III OXIDASE"/>
    <property type="match status" value="1"/>
</dbReference>
<protein>
    <submittedName>
        <fullName evidence="8">Oxygen-independent coproporphyrinogen-III oxidase</fullName>
        <ecNumber evidence="8">1.3.99.22</ecNumber>
    </submittedName>
    <submittedName>
        <fullName evidence="7">Radical SAM family protein HutW</fullName>
    </submittedName>
</protein>
<dbReference type="EC" id="1.3.99.22" evidence="8"/>
<sequence>MPPGRRMAPAADPLARFIAACEGDPLTAAFPSRVPVMPWRGATPLPAEEIDAAYDDVLRRPRTETTIAYLHVPFCHSHCLFCGFFQTTWRAEFSAPYVDSVIGELERAAGAALVAEGPPLEAVYFGGGTPTALAASDLARLVEAVRRYLPLAPDCEITVEGRIYDFPIEKARAAADAGATRFSIGVQTFDTTVRRRLGRKASRAEVERALTALLELRGPAVIVDLIYGLPGQDARTWQVDVATAMALGLDGADVYALNLWQNGPLAKSIARGKLQAGAALPEQALLYDGAVSRLLDAGWRQLSQAHFGRTMLERNRYNRLVKDGAVCLAFGGGAGGSAHGLSWRTTPALDRRADALAGGRWPIEGMARLPADHAARTRVITSLDLGRLDLAALEREAPGVRAAADGLLANWCEAGLITVEGEVMTTTRAGAFWSVNLTSGLHAALDIAANAAATRAA</sequence>
<dbReference type="InterPro" id="IPR007197">
    <property type="entry name" value="rSAM"/>
</dbReference>
<evidence type="ECO:0000313" key="7">
    <source>
        <dbReference type="EMBL" id="BAR97648.1"/>
    </source>
</evidence>
<dbReference type="GO" id="GO:0016491">
    <property type="term" value="F:oxidoreductase activity"/>
    <property type="evidence" value="ECO:0007669"/>
    <property type="project" value="UniProtKB-KW"/>
</dbReference>
<dbReference type="GO" id="GO:0051539">
    <property type="term" value="F:4 iron, 4 sulfur cluster binding"/>
    <property type="evidence" value="ECO:0007669"/>
    <property type="project" value="TreeGrafter"/>
</dbReference>
<keyword evidence="9" id="KW-1185">Reference proteome</keyword>
<dbReference type="NCBIfam" id="TIGR04107">
    <property type="entry name" value="rSAM_HutW"/>
    <property type="match status" value="1"/>
</dbReference>
<dbReference type="GO" id="GO:0046872">
    <property type="term" value="F:metal ion binding"/>
    <property type="evidence" value="ECO:0007669"/>
    <property type="project" value="UniProtKB-KW"/>
</dbReference>
<proteinExistence type="predicted"/>
<dbReference type="GO" id="GO:0006779">
    <property type="term" value="P:porphyrin-containing compound biosynthetic process"/>
    <property type="evidence" value="ECO:0007669"/>
    <property type="project" value="TreeGrafter"/>
</dbReference>
<dbReference type="InterPro" id="IPR058240">
    <property type="entry name" value="rSAM_sf"/>
</dbReference>
<keyword evidence="4" id="KW-0408">Iron</keyword>
<dbReference type="SFLD" id="SFLDG01065">
    <property type="entry name" value="anaerobic_coproporphyrinogen-I"/>
    <property type="match status" value="1"/>
</dbReference>
<evidence type="ECO:0000256" key="1">
    <source>
        <dbReference type="ARBA" id="ARBA00001966"/>
    </source>
</evidence>
<dbReference type="SFLD" id="SFLDS00029">
    <property type="entry name" value="Radical_SAM"/>
    <property type="match status" value="1"/>
</dbReference>
<dbReference type="InterPro" id="IPR006638">
    <property type="entry name" value="Elp3/MiaA/NifB-like_rSAM"/>
</dbReference>
<dbReference type="InterPro" id="IPR034505">
    <property type="entry name" value="Coproporphyrinogen-III_oxidase"/>
</dbReference>
<reference evidence="9" key="3">
    <citation type="journal article" date="2016" name="Genome Announc.">
        <title>Revised genome sequence of the purple photosynthetic bacterium Blastochloris viridis.</title>
        <authorList>
            <person name="Liu L.N."/>
            <person name="Faulkner M."/>
            <person name="Liu X."/>
            <person name="Huang F."/>
            <person name="Darby A.C."/>
            <person name="Hall N."/>
        </authorList>
    </citation>
    <scope>NUCLEOTIDE SEQUENCE [LARGE SCALE GENOMIC DNA]</scope>
    <source>
        <strain evidence="9">ATCC 19567 / DSM 133 / F</strain>
    </source>
</reference>
<evidence type="ECO:0000313" key="9">
    <source>
        <dbReference type="Proteomes" id="UP000065734"/>
    </source>
</evidence>
<evidence type="ECO:0000256" key="5">
    <source>
        <dbReference type="ARBA" id="ARBA00023014"/>
    </source>
</evidence>
<dbReference type="InterPro" id="IPR026332">
    <property type="entry name" value="HutW"/>
</dbReference>
<keyword evidence="3" id="KW-0479">Metal-binding</keyword>
<reference evidence="8" key="2">
    <citation type="submission" date="2015-11" db="EMBL/GenBank/DDBJ databases">
        <authorList>
            <person name="Zhang Y."/>
            <person name="Guo Z."/>
        </authorList>
    </citation>
    <scope>NUCLEOTIDE SEQUENCE</scope>
    <source>
        <strain evidence="8">1</strain>
    </source>
</reference>
<gene>
    <name evidence="8" type="primary">hemN_1</name>
    <name evidence="7" type="ORF">BV133_55</name>
    <name evidence="8" type="ORF">BVIRIDIS_06070</name>
</gene>
<keyword evidence="8" id="KW-0560">Oxidoreductase</keyword>
<dbReference type="CDD" id="cd01335">
    <property type="entry name" value="Radical_SAM"/>
    <property type="match status" value="1"/>
</dbReference>
<evidence type="ECO:0000256" key="3">
    <source>
        <dbReference type="ARBA" id="ARBA00022723"/>
    </source>
</evidence>
<organism evidence="8 9">
    <name type="scientific">Blastochloris viridis</name>
    <name type="common">Rhodopseudomonas viridis</name>
    <dbReference type="NCBI Taxonomy" id="1079"/>
    <lineage>
        <taxon>Bacteria</taxon>
        <taxon>Pseudomonadati</taxon>
        <taxon>Pseudomonadota</taxon>
        <taxon>Alphaproteobacteria</taxon>
        <taxon>Hyphomicrobiales</taxon>
        <taxon>Blastochloridaceae</taxon>
        <taxon>Blastochloris</taxon>
    </lineage>
</organism>
<accession>A0A0H5BNB6</accession>
<dbReference type="PROSITE" id="PS51918">
    <property type="entry name" value="RADICAL_SAM"/>
    <property type="match status" value="1"/>
</dbReference>
<evidence type="ECO:0000259" key="6">
    <source>
        <dbReference type="PROSITE" id="PS51918"/>
    </source>
</evidence>
<dbReference type="Pfam" id="PF04055">
    <property type="entry name" value="Radical_SAM"/>
    <property type="match status" value="1"/>
</dbReference>
<dbReference type="Gene3D" id="3.20.20.70">
    <property type="entry name" value="Aldolase class I"/>
    <property type="match status" value="1"/>
</dbReference>
<evidence type="ECO:0000256" key="4">
    <source>
        <dbReference type="ARBA" id="ARBA00023004"/>
    </source>
</evidence>
<dbReference type="PANTHER" id="PTHR13932:SF9">
    <property type="entry name" value="COPROPORPHYRINOGEN III OXIDASE"/>
    <property type="match status" value="1"/>
</dbReference>
<dbReference type="SMART" id="SM00729">
    <property type="entry name" value="Elp3"/>
    <property type="match status" value="1"/>
</dbReference>
<keyword evidence="2" id="KW-0949">S-adenosyl-L-methionine</keyword>
<dbReference type="AlphaFoldDB" id="A0A0H5BNB6"/>